<evidence type="ECO:0000313" key="2">
    <source>
        <dbReference type="Proteomes" id="UP000017980"/>
    </source>
</evidence>
<gene>
    <name evidence="1" type="ORF">BN488_01873</name>
</gene>
<sequence length="46" mass="5268">MIDYKFDGNDSIPYHYTYYEYDLNGKMTGYSEINASSKPSDGVDCV</sequence>
<dbReference type="Proteomes" id="UP000017980">
    <property type="component" value="Unassembled WGS sequence"/>
</dbReference>
<dbReference type="AlphaFoldDB" id="R5XPW7"/>
<proteinExistence type="predicted"/>
<protein>
    <submittedName>
        <fullName evidence="1">RHS repeat-associated core domain protein</fullName>
    </submittedName>
</protein>
<dbReference type="RefSeq" id="WP_022072073.1">
    <property type="nucleotide sequence ID" value="NZ_HF999328.1"/>
</dbReference>
<evidence type="ECO:0000313" key="1">
    <source>
        <dbReference type="EMBL" id="CDA10846.1"/>
    </source>
</evidence>
<name>R5XPW7_9FIRM</name>
<organism evidence="1 2">
    <name type="scientific">Intestinibacter bartlettii CAG:1329</name>
    <dbReference type="NCBI Taxonomy" id="1263063"/>
    <lineage>
        <taxon>Bacteria</taxon>
        <taxon>Bacillati</taxon>
        <taxon>Bacillota</taxon>
        <taxon>Clostridia</taxon>
        <taxon>Peptostreptococcales</taxon>
        <taxon>Peptostreptococcaceae</taxon>
        <taxon>Intestinibacter</taxon>
    </lineage>
</organism>
<reference evidence="1" key="1">
    <citation type="submission" date="2012-11" db="EMBL/GenBank/DDBJ databases">
        <title>Dependencies among metagenomic species, viruses, plasmids and units of genetic variation.</title>
        <authorList>
            <person name="Nielsen H.B."/>
            <person name="Almeida M."/>
            <person name="Juncker A.S."/>
            <person name="Rasmussen S."/>
            <person name="Li J."/>
            <person name="Sunagawa S."/>
            <person name="Plichta D."/>
            <person name="Gautier L."/>
            <person name="Le Chatelier E."/>
            <person name="Peletier E."/>
            <person name="Bonde I."/>
            <person name="Nielsen T."/>
            <person name="Manichanh C."/>
            <person name="Arumugam M."/>
            <person name="Batto J."/>
            <person name="Santos M.B.Q.D."/>
            <person name="Blom N."/>
            <person name="Borruel N."/>
            <person name="Burgdorf K.S."/>
            <person name="Boumezbeur F."/>
            <person name="Casellas F."/>
            <person name="Dore J."/>
            <person name="Guarner F."/>
            <person name="Hansen T."/>
            <person name="Hildebrand F."/>
            <person name="Kaas R.S."/>
            <person name="Kennedy S."/>
            <person name="Kristiansen K."/>
            <person name="Kultima J.R."/>
            <person name="Leonard P."/>
            <person name="Levenez F."/>
            <person name="Lund O."/>
            <person name="Moumen B."/>
            <person name="Le Paslier D."/>
            <person name="Pons N."/>
            <person name="Pedersen O."/>
            <person name="Prifti E."/>
            <person name="Qin J."/>
            <person name="Raes J."/>
            <person name="Tap J."/>
            <person name="Tims S."/>
            <person name="Ussery D.W."/>
            <person name="Yamada T."/>
            <person name="MetaHit consortium"/>
            <person name="Renault P."/>
            <person name="Sicheritz-Ponten T."/>
            <person name="Bork P."/>
            <person name="Wang J."/>
            <person name="Brunak S."/>
            <person name="Ehrlich S.D."/>
        </authorList>
    </citation>
    <scope>NUCLEOTIDE SEQUENCE [LARGE SCALE GENOMIC DNA]</scope>
</reference>
<comment type="caution">
    <text evidence="1">The sequence shown here is derived from an EMBL/GenBank/DDBJ whole genome shotgun (WGS) entry which is preliminary data.</text>
</comment>
<dbReference type="EMBL" id="CBBD010000047">
    <property type="protein sequence ID" value="CDA10846.1"/>
    <property type="molecule type" value="Genomic_DNA"/>
</dbReference>
<accession>R5XPW7</accession>